<proteinExistence type="predicted"/>
<sequence length="73" mass="8105">CACYGAACWPCCWAAWRLQRLQCRPAGKRRSNWSRRCASRTAKSNSPRRRRACGLATGSGSSPRPMRGACSRT</sequence>
<feature type="region of interest" description="Disordered" evidence="1">
    <location>
        <begin position="28"/>
        <end position="73"/>
    </location>
</feature>
<name>A0A6J4LD35_9GAMM</name>
<evidence type="ECO:0000256" key="1">
    <source>
        <dbReference type="SAM" id="MobiDB-lite"/>
    </source>
</evidence>
<evidence type="ECO:0000313" key="2">
    <source>
        <dbReference type="EMBL" id="CAA9330015.1"/>
    </source>
</evidence>
<gene>
    <name evidence="2" type="ORF">AVDCRST_MAG71-1727</name>
</gene>
<feature type="non-terminal residue" evidence="2">
    <location>
        <position position="1"/>
    </location>
</feature>
<protein>
    <submittedName>
        <fullName evidence="2">Uncharacterized protein</fullName>
    </submittedName>
</protein>
<feature type="non-terminal residue" evidence="2">
    <location>
        <position position="73"/>
    </location>
</feature>
<reference evidence="2" key="1">
    <citation type="submission" date="2020-02" db="EMBL/GenBank/DDBJ databases">
        <authorList>
            <person name="Meier V. D."/>
        </authorList>
    </citation>
    <scope>NUCLEOTIDE SEQUENCE</scope>
    <source>
        <strain evidence="2">AVDCRST_MAG71</strain>
    </source>
</reference>
<dbReference type="EMBL" id="CADCUA010000414">
    <property type="protein sequence ID" value="CAA9330015.1"/>
    <property type="molecule type" value="Genomic_DNA"/>
</dbReference>
<organism evidence="2">
    <name type="scientific">uncultured Lysobacter sp</name>
    <dbReference type="NCBI Taxonomy" id="271060"/>
    <lineage>
        <taxon>Bacteria</taxon>
        <taxon>Pseudomonadati</taxon>
        <taxon>Pseudomonadota</taxon>
        <taxon>Gammaproteobacteria</taxon>
        <taxon>Lysobacterales</taxon>
        <taxon>Lysobacteraceae</taxon>
        <taxon>Lysobacter</taxon>
        <taxon>environmental samples</taxon>
    </lineage>
</organism>
<accession>A0A6J4LD35</accession>
<dbReference type="AlphaFoldDB" id="A0A6J4LD35"/>